<evidence type="ECO:0000256" key="4">
    <source>
        <dbReference type="ARBA" id="ARBA00008999"/>
    </source>
</evidence>
<evidence type="ECO:0000256" key="1">
    <source>
        <dbReference type="ARBA" id="ARBA00001166"/>
    </source>
</evidence>
<feature type="domain" description="PUA" evidence="9">
    <location>
        <begin position="1109"/>
        <end position="1183"/>
    </location>
</feature>
<keyword evidence="6" id="KW-0413">Isomerase</keyword>
<evidence type="ECO:0000256" key="8">
    <source>
        <dbReference type="SAM" id="MobiDB-lite"/>
    </source>
</evidence>
<keyword evidence="12" id="KW-1185">Reference proteome</keyword>
<dbReference type="Gene3D" id="1.20.58.670">
    <property type="entry name" value="Dsl1p vesicle tethering complex, Tip20p subunit, domain D"/>
    <property type="match status" value="1"/>
</dbReference>
<comment type="caution">
    <text evidence="11">The sequence shown here is derived from an EMBL/GenBank/DDBJ whole genome shotgun (WGS) entry which is preliminary data.</text>
</comment>
<dbReference type="SUPFAM" id="SSF55120">
    <property type="entry name" value="Pseudouridine synthase"/>
    <property type="match status" value="1"/>
</dbReference>
<dbReference type="NCBIfam" id="TIGR00451">
    <property type="entry name" value="unchar_dom_2"/>
    <property type="match status" value="1"/>
</dbReference>
<dbReference type="InterPro" id="IPR046361">
    <property type="entry name" value="EXOC6/Sec15_C"/>
</dbReference>
<comment type="similarity">
    <text evidence="4">Belongs to the pseudouridine synthase TruB family.</text>
</comment>
<organism evidence="11 12">
    <name type="scientific">Neolecta irregularis (strain DAH-3)</name>
    <dbReference type="NCBI Taxonomy" id="1198029"/>
    <lineage>
        <taxon>Eukaryota</taxon>
        <taxon>Fungi</taxon>
        <taxon>Dikarya</taxon>
        <taxon>Ascomycota</taxon>
        <taxon>Taphrinomycotina</taxon>
        <taxon>Neolectales</taxon>
        <taxon>Neolectaceae</taxon>
        <taxon>Neolecta</taxon>
    </lineage>
</organism>
<dbReference type="InterPro" id="IPR032819">
    <property type="entry name" value="TruB_C"/>
</dbReference>
<dbReference type="SUPFAM" id="SSF88697">
    <property type="entry name" value="PUA domain-like"/>
    <property type="match status" value="1"/>
</dbReference>
<evidence type="ECO:0000259" key="9">
    <source>
        <dbReference type="SMART" id="SM00359"/>
    </source>
</evidence>
<dbReference type="PANTHER" id="PTHR23127:SF0">
    <property type="entry name" value="H_ACA RIBONUCLEOPROTEIN COMPLEX SUBUNIT DKC1"/>
    <property type="match status" value="1"/>
</dbReference>
<dbReference type="GO" id="GO:0031429">
    <property type="term" value="C:box H/ACA snoRNP complex"/>
    <property type="evidence" value="ECO:0007669"/>
    <property type="project" value="TreeGrafter"/>
</dbReference>
<protein>
    <recommendedName>
        <fullName evidence="5">H/ACA ribonucleoprotein complex subunit CBF5</fullName>
    </recommendedName>
    <alternativeName>
        <fullName evidence="7">H/ACA ribonucleoprotein complex subunit cbf5</fullName>
    </alternativeName>
</protein>
<dbReference type="NCBIfam" id="NF003280">
    <property type="entry name" value="PRK04270.1"/>
    <property type="match status" value="1"/>
</dbReference>
<feature type="compositionally biased region" description="Basic and acidic residues" evidence="8">
    <location>
        <begin position="1282"/>
        <end position="1293"/>
    </location>
</feature>
<dbReference type="Gene3D" id="3.30.2350.10">
    <property type="entry name" value="Pseudouridine synthase"/>
    <property type="match status" value="1"/>
</dbReference>
<accession>A0A1U7LKT8</accession>
<name>A0A1U7LKT8_NEOID</name>
<dbReference type="CDD" id="cd21148">
    <property type="entry name" value="PUA_Cbf5"/>
    <property type="match status" value="1"/>
</dbReference>
<dbReference type="Proteomes" id="UP000186594">
    <property type="component" value="Unassembled WGS sequence"/>
</dbReference>
<dbReference type="EMBL" id="LXFE01002010">
    <property type="protein sequence ID" value="OLL23276.1"/>
    <property type="molecule type" value="Genomic_DNA"/>
</dbReference>
<dbReference type="Pfam" id="PF16198">
    <property type="entry name" value="TruB_C_2"/>
    <property type="match status" value="1"/>
</dbReference>
<dbReference type="SMART" id="SM01136">
    <property type="entry name" value="DKCLD"/>
    <property type="match status" value="1"/>
</dbReference>
<dbReference type="InterPro" id="IPR015947">
    <property type="entry name" value="PUA-like_sf"/>
</dbReference>
<dbReference type="InterPro" id="IPR020103">
    <property type="entry name" value="PsdUridine_synth_cat_dom_sf"/>
</dbReference>
<dbReference type="STRING" id="1198029.A0A1U7LKT8"/>
<feature type="non-terminal residue" evidence="11">
    <location>
        <position position="1338"/>
    </location>
</feature>
<dbReference type="GO" id="GO:0031120">
    <property type="term" value="P:snRNA pseudouridine synthesis"/>
    <property type="evidence" value="ECO:0007669"/>
    <property type="project" value="TreeGrafter"/>
</dbReference>
<evidence type="ECO:0000256" key="2">
    <source>
        <dbReference type="ARBA" id="ARBA00001832"/>
    </source>
</evidence>
<evidence type="ECO:0000256" key="7">
    <source>
        <dbReference type="ARBA" id="ARBA00072225"/>
    </source>
</evidence>
<sequence length="1338" mass="152431">MSQDLLHQVVSYGSSTAETAGAEQLSPIIQAACRTGQETELMAHLAKLSAAREAEIERLCHANHQEFVNSVEQLLNVRKGTINLKTQEFVNSVEQLLNVRKGTINLKTQVLDLNKDIQSSGEVLTENKRALVEVHNVSRNIEDAIETLQICLKVLGLSNRVHEMIQNKKRFAALKALEELQTLHLSDIIHFDFAKLIKNSVPAMRRMVQDAVMADLKGWLLRLRESSRLVGQVAFDETSARRQRWHRYQEQHSQLRFSQINSAIQQALDEQDEFDILDNGRIKIDFTPLYECIHIHEELHLEEEFKIGYSSDRRTQKDLLLPSTLVFKDSDLTNYEEILQDIAGFVIIEHITTKKVKYLRSNIEINDLWSSLCDKFIAMVLVALKQVTSADMLLKVKLITTLFIQTVESYGYSIKRMNSLLLRLFERYSELLKRKFSVDFAQIVAEDDFMPMVINNMEEYERVVTVSWYQPEIDKINLKFPCVLPFSQMYSLCCVDIRNFVNQYYAFSDEDIEHRRDVDEILKKSLDTLLAKDVNERLVHLLESGNMTQIVQIILNLEHLENACSQVEHLLGKKQSLYHMREVKLKATESFRQSRKNAEKRIFELINTKIDDFLGIAMYYWSTKVAQTSPSMYLQELVSFLTTAISSTLLNLPQSIQVFIYFDALDHLASMLMSLLLKAVSQPLSEAGLANFDADVRYLEDFVQGLNQPTLATADTFLELRQSVNLLLAGKYEDYMTTEKRLRQYHRLTPQNASVLLERIFNSPELLAKHQFTDAIMGNGCFFCASSTFYGAGLNELSLSAFYIYYGIVAPNFFPSQPPEYQSVCILGSQNMSLAAHQESVDFLIKPENISASIDSSEWPLLLKNYHKFLVRTGHYTPIPSSLSCSGCSPLKRPLKEYISSGVINLDKPSNPSSHEVVAWIKRILRCEKTGHSGTLDPKVTGCLIVCIDRATRLVKSQQGAGKEYVAVLRLHDALDSEKQLSRAIETLTGALFQRPPLISAVKRQLRIRTIHESKLLEFDNDRHLAVFWVSCEAGTYIRTLCVHLGLLIGVGGHMQELRRVRSGALSEDDDLVTCHDVLDAQWTYDNTKDESYLRRVIRPLESLLTSYKRIVVKDSAVNAVCYGAKFMIPGLLRYESGIEVHEEVVLMTTKGEAIALGIAQMSTVELSTCDHGVVAKVKRCIMERDTYPRRWGLGPIALEKKKMKTTGKLDKFGRTNDVTPSEWKSSYVDYNKPAEEQAIGHEGKTSHVSNIGQAPLIPSTNGEVLPDAEGEISAESKKRKHDDGEKEKESEKKSKKKRKSEDTEEDKSSKREKKAKKDKKEKNEKNEKKEKKEKKEK</sequence>
<dbReference type="GO" id="GO:1990481">
    <property type="term" value="P:mRNA pseudouridine synthesis"/>
    <property type="evidence" value="ECO:0007669"/>
    <property type="project" value="TreeGrafter"/>
</dbReference>
<dbReference type="InterPro" id="IPR002501">
    <property type="entry name" value="PsdUridine_synth_N"/>
</dbReference>
<dbReference type="InterPro" id="IPR004802">
    <property type="entry name" value="tRNA_PsdUridine_synth_B_fam"/>
</dbReference>
<dbReference type="PANTHER" id="PTHR23127">
    <property type="entry name" value="CENTROMERE/MICROTUBULE BINDING PROTEIN CBF5"/>
    <property type="match status" value="1"/>
</dbReference>
<comment type="catalytic activity">
    <reaction evidence="1">
        <text>a uridine in mRNA = a pseudouridine in mRNA</text>
        <dbReference type="Rhea" id="RHEA:56644"/>
        <dbReference type="Rhea" id="RHEA-COMP:14658"/>
        <dbReference type="Rhea" id="RHEA-COMP:14659"/>
        <dbReference type="ChEBI" id="CHEBI:65314"/>
        <dbReference type="ChEBI" id="CHEBI:65315"/>
    </reaction>
</comment>
<comment type="catalytic activity">
    <reaction evidence="3">
        <text>uridine in 5S rRNA = pseudouridine in 5S rRNA</text>
        <dbReference type="Rhea" id="RHEA:47036"/>
        <dbReference type="Rhea" id="RHEA-COMP:11730"/>
        <dbReference type="Rhea" id="RHEA-COMP:11731"/>
        <dbReference type="ChEBI" id="CHEBI:65314"/>
        <dbReference type="ChEBI" id="CHEBI:65315"/>
    </reaction>
</comment>
<dbReference type="Pfam" id="PF04091">
    <property type="entry name" value="Sec15_C"/>
    <property type="match status" value="1"/>
</dbReference>
<reference evidence="11 12" key="1">
    <citation type="submission" date="2016-04" db="EMBL/GenBank/DDBJ databases">
        <title>Evolutionary innovation and constraint leading to complex multicellularity in the Ascomycota.</title>
        <authorList>
            <person name="Cisse O."/>
            <person name="Nguyen A."/>
            <person name="Hewitt D.A."/>
            <person name="Jedd G."/>
            <person name="Stajich J.E."/>
        </authorList>
    </citation>
    <scope>NUCLEOTIDE SEQUENCE [LARGE SCALE GENOMIC DNA]</scope>
    <source>
        <strain evidence="11 12">DAH-3</strain>
    </source>
</reference>
<dbReference type="CDD" id="cd02572">
    <property type="entry name" value="PseudoU_synth_hDyskerin"/>
    <property type="match status" value="1"/>
</dbReference>
<evidence type="ECO:0000313" key="12">
    <source>
        <dbReference type="Proteomes" id="UP000186594"/>
    </source>
</evidence>
<dbReference type="FunFam" id="3.30.2350.10:FF:000001">
    <property type="entry name" value="H/ACA ribonucleoprotein complex subunit CBF5"/>
    <property type="match status" value="1"/>
</dbReference>
<dbReference type="Gene3D" id="1.10.357.30">
    <property type="entry name" value="Exocyst complex subunit Sec15 C-terminal domain, N-terminal subdomain"/>
    <property type="match status" value="1"/>
</dbReference>
<evidence type="ECO:0000256" key="6">
    <source>
        <dbReference type="ARBA" id="ARBA00023235"/>
    </source>
</evidence>
<dbReference type="InterPro" id="IPR042045">
    <property type="entry name" value="EXOC6/Sec15_C_dom1"/>
</dbReference>
<dbReference type="Pfam" id="PF01472">
    <property type="entry name" value="PUA"/>
    <property type="match status" value="1"/>
</dbReference>
<feature type="region of interest" description="Disordered" evidence="8">
    <location>
        <begin position="1242"/>
        <end position="1338"/>
    </location>
</feature>
<dbReference type="InterPro" id="IPR012960">
    <property type="entry name" value="Dyskerin-like"/>
</dbReference>
<evidence type="ECO:0000256" key="3">
    <source>
        <dbReference type="ARBA" id="ARBA00001896"/>
    </source>
</evidence>
<dbReference type="InterPro" id="IPR004521">
    <property type="entry name" value="Uncharacterised_CHP00451"/>
</dbReference>
<dbReference type="InterPro" id="IPR036974">
    <property type="entry name" value="PUA_sf"/>
</dbReference>
<dbReference type="GO" id="GO:0031118">
    <property type="term" value="P:rRNA pseudouridine synthesis"/>
    <property type="evidence" value="ECO:0007669"/>
    <property type="project" value="TreeGrafter"/>
</dbReference>
<dbReference type="Pfam" id="PF08068">
    <property type="entry name" value="DKCLD"/>
    <property type="match status" value="1"/>
</dbReference>
<dbReference type="PROSITE" id="PS50890">
    <property type="entry name" value="PUA"/>
    <property type="match status" value="1"/>
</dbReference>
<comment type="catalytic activity">
    <reaction evidence="2">
        <text>uridine in snRNA = pseudouridine in snRNA</text>
        <dbReference type="Rhea" id="RHEA:51124"/>
        <dbReference type="Rhea" id="RHEA-COMP:12891"/>
        <dbReference type="Rhea" id="RHEA-COMP:12892"/>
        <dbReference type="ChEBI" id="CHEBI:65314"/>
        <dbReference type="ChEBI" id="CHEBI:65315"/>
    </reaction>
</comment>
<feature type="compositionally biased region" description="Polar residues" evidence="8">
    <location>
        <begin position="1247"/>
        <end position="1263"/>
    </location>
</feature>
<feature type="domain" description="Dyskerin-like" evidence="10">
    <location>
        <begin position="855"/>
        <end position="918"/>
    </location>
</feature>
<gene>
    <name evidence="11" type="ORF">NEOLI_003779</name>
</gene>
<evidence type="ECO:0000313" key="11">
    <source>
        <dbReference type="EMBL" id="OLL23276.1"/>
    </source>
</evidence>
<dbReference type="NCBIfam" id="TIGR00425">
    <property type="entry name" value="CBF5"/>
    <property type="match status" value="1"/>
</dbReference>
<dbReference type="InterPro" id="IPR048359">
    <property type="entry name" value="EXOC6_Sec15_N"/>
</dbReference>
<dbReference type="GO" id="GO:0009982">
    <property type="term" value="F:pseudouridine synthase activity"/>
    <property type="evidence" value="ECO:0007669"/>
    <property type="project" value="InterPro"/>
</dbReference>
<dbReference type="GO" id="GO:0000495">
    <property type="term" value="P:box H/ACA sno(s)RNA 3'-end processing"/>
    <property type="evidence" value="ECO:0007669"/>
    <property type="project" value="TreeGrafter"/>
</dbReference>
<evidence type="ECO:0000256" key="5">
    <source>
        <dbReference type="ARBA" id="ARBA00019272"/>
    </source>
</evidence>
<evidence type="ECO:0000259" key="10">
    <source>
        <dbReference type="SMART" id="SM01136"/>
    </source>
</evidence>
<dbReference type="InterPro" id="IPR002478">
    <property type="entry name" value="PUA"/>
</dbReference>
<dbReference type="Gene3D" id="2.30.130.10">
    <property type="entry name" value="PUA domain"/>
    <property type="match status" value="1"/>
</dbReference>
<dbReference type="Pfam" id="PF20651">
    <property type="entry name" value="EXOC6_Sec15_N"/>
    <property type="match status" value="1"/>
</dbReference>
<dbReference type="InterPro" id="IPR042044">
    <property type="entry name" value="EXOC6PINT-1/Sec15/Tip20_C_dom2"/>
</dbReference>
<dbReference type="SMART" id="SM00359">
    <property type="entry name" value="PUA"/>
    <property type="match status" value="1"/>
</dbReference>
<proteinExistence type="inferred from homology"/>
<dbReference type="OrthoDB" id="10267033at2759"/>
<dbReference type="GO" id="GO:0003723">
    <property type="term" value="F:RNA binding"/>
    <property type="evidence" value="ECO:0007669"/>
    <property type="project" value="InterPro"/>
</dbReference>
<feature type="compositionally biased region" description="Basic and acidic residues" evidence="8">
    <location>
        <begin position="1319"/>
        <end position="1338"/>
    </location>
</feature>
<dbReference type="Pfam" id="PF01509">
    <property type="entry name" value="TruB_N"/>
    <property type="match status" value="1"/>
</dbReference>